<name>A0ABC9SKH6_LEPBO</name>
<dbReference type="Proteomes" id="UP000012166">
    <property type="component" value="Unassembled WGS sequence"/>
</dbReference>
<evidence type="ECO:0000313" key="2">
    <source>
        <dbReference type="EMBL" id="EMN18186.1"/>
    </source>
</evidence>
<reference evidence="2 3" key="1">
    <citation type="submission" date="2013-01" db="EMBL/GenBank/DDBJ databases">
        <authorList>
            <person name="Harkins D.M."/>
            <person name="Durkin A.S."/>
            <person name="Brinkac L.M."/>
            <person name="Haft D.H."/>
            <person name="Selengut J.D."/>
            <person name="Sanka R."/>
            <person name="DePew J."/>
            <person name="Purushe J."/>
            <person name="Hartskeerl R.A."/>
            <person name="Ahmed A."/>
            <person name="van der Linden H."/>
            <person name="Goris M.G.A."/>
            <person name="Vinetz J.M."/>
            <person name="Sutton G.G."/>
            <person name="Nierman W.C."/>
            <person name="Fouts D.E."/>
        </authorList>
    </citation>
    <scope>NUCLEOTIDE SEQUENCE [LARGE SCALE GENOMIC DNA]</scope>
    <source>
        <strain evidence="2 3">Brem 328</strain>
    </source>
</reference>
<gene>
    <name evidence="2" type="ORF">LEP1GSC056_1580</name>
</gene>
<keyword evidence="1" id="KW-1133">Transmembrane helix</keyword>
<evidence type="ECO:0000313" key="3">
    <source>
        <dbReference type="Proteomes" id="UP000012166"/>
    </source>
</evidence>
<sequence length="40" mass="4835">MPHGQLLLLYLFQVLNLLCTSKYLHIVILIVFKRLIYYIK</sequence>
<organism evidence="2 3">
    <name type="scientific">Leptospira borgpetersenii str. Brem 328</name>
    <dbReference type="NCBI Taxonomy" id="1049780"/>
    <lineage>
        <taxon>Bacteria</taxon>
        <taxon>Pseudomonadati</taxon>
        <taxon>Spirochaetota</taxon>
        <taxon>Spirochaetia</taxon>
        <taxon>Leptospirales</taxon>
        <taxon>Leptospiraceae</taxon>
        <taxon>Leptospira</taxon>
    </lineage>
</organism>
<keyword evidence="1" id="KW-0472">Membrane</keyword>
<accession>A0ABC9SKH6</accession>
<comment type="caution">
    <text evidence="2">The sequence shown here is derived from an EMBL/GenBank/DDBJ whole genome shotgun (WGS) entry which is preliminary data.</text>
</comment>
<protein>
    <recommendedName>
        <fullName evidence="4">Lipoprotein</fullName>
    </recommendedName>
</protein>
<dbReference type="AlphaFoldDB" id="A0ABC9SKH6"/>
<evidence type="ECO:0000256" key="1">
    <source>
        <dbReference type="SAM" id="Phobius"/>
    </source>
</evidence>
<dbReference type="EMBL" id="AHMS02000020">
    <property type="protein sequence ID" value="EMN18186.1"/>
    <property type="molecule type" value="Genomic_DNA"/>
</dbReference>
<proteinExistence type="predicted"/>
<keyword evidence="1" id="KW-0812">Transmembrane</keyword>
<feature type="transmembrane region" description="Helical" evidence="1">
    <location>
        <begin position="6"/>
        <end position="32"/>
    </location>
</feature>
<evidence type="ECO:0008006" key="4">
    <source>
        <dbReference type="Google" id="ProtNLM"/>
    </source>
</evidence>